<feature type="compositionally biased region" description="Basic and acidic residues" evidence="1">
    <location>
        <begin position="205"/>
        <end position="223"/>
    </location>
</feature>
<name>A0A6A6SJ21_9PLEO</name>
<dbReference type="EMBL" id="MU006776">
    <property type="protein sequence ID" value="KAF2646224.1"/>
    <property type="molecule type" value="Genomic_DNA"/>
</dbReference>
<reference evidence="2" key="1">
    <citation type="journal article" date="2020" name="Stud. Mycol.">
        <title>101 Dothideomycetes genomes: a test case for predicting lifestyles and emergence of pathogens.</title>
        <authorList>
            <person name="Haridas S."/>
            <person name="Albert R."/>
            <person name="Binder M."/>
            <person name="Bloem J."/>
            <person name="Labutti K."/>
            <person name="Salamov A."/>
            <person name="Andreopoulos B."/>
            <person name="Baker S."/>
            <person name="Barry K."/>
            <person name="Bills G."/>
            <person name="Bluhm B."/>
            <person name="Cannon C."/>
            <person name="Castanera R."/>
            <person name="Culley D."/>
            <person name="Daum C."/>
            <person name="Ezra D."/>
            <person name="Gonzalez J."/>
            <person name="Henrissat B."/>
            <person name="Kuo A."/>
            <person name="Liang C."/>
            <person name="Lipzen A."/>
            <person name="Lutzoni F."/>
            <person name="Magnuson J."/>
            <person name="Mondo S."/>
            <person name="Nolan M."/>
            <person name="Ohm R."/>
            <person name="Pangilinan J."/>
            <person name="Park H.-J."/>
            <person name="Ramirez L."/>
            <person name="Alfaro M."/>
            <person name="Sun H."/>
            <person name="Tritt A."/>
            <person name="Yoshinaga Y."/>
            <person name="Zwiers L.-H."/>
            <person name="Turgeon B."/>
            <person name="Goodwin S."/>
            <person name="Spatafora J."/>
            <person name="Crous P."/>
            <person name="Grigoriev I."/>
        </authorList>
    </citation>
    <scope>NUCLEOTIDE SEQUENCE</scope>
    <source>
        <strain evidence="2">CBS 473.64</strain>
    </source>
</reference>
<accession>A0A6A6SJ21</accession>
<organism evidence="2 3">
    <name type="scientific">Massarina eburnea CBS 473.64</name>
    <dbReference type="NCBI Taxonomy" id="1395130"/>
    <lineage>
        <taxon>Eukaryota</taxon>
        <taxon>Fungi</taxon>
        <taxon>Dikarya</taxon>
        <taxon>Ascomycota</taxon>
        <taxon>Pezizomycotina</taxon>
        <taxon>Dothideomycetes</taxon>
        <taxon>Pleosporomycetidae</taxon>
        <taxon>Pleosporales</taxon>
        <taxon>Massarineae</taxon>
        <taxon>Massarinaceae</taxon>
        <taxon>Massarina</taxon>
    </lineage>
</organism>
<feature type="region of interest" description="Disordered" evidence="1">
    <location>
        <begin position="186"/>
        <end position="273"/>
    </location>
</feature>
<sequence length="292" mass="33471">MAPNLLVASQTLFQPRKWFRASKNEKPKRKTERWEDPIPGLYEYIPRRGWFLVEKDKENTADATEKGGPVLTIENTTPKETIKMDPPVAVRYSKVLKRHLLGPDYQNRKKDGEIENSQGKKSLVTFFRLDDGASWVNFLDEHGEFIPGKTLHAMLSDRHTKSETGPYRLWFFDQSTNRFRHMLRRDDPEYQRSQANSRVQSRQNSIDHDAFARRRSQESRSTEYRGGPNSNRDGMSVPSTGANTRPNSNAPSQANSRRGSFSRGPLSPRIPLDEAGVALRMIQKERAAKQAA</sequence>
<dbReference type="OrthoDB" id="3880384at2759"/>
<protein>
    <submittedName>
        <fullName evidence="2">Uncharacterized protein</fullName>
    </submittedName>
</protein>
<evidence type="ECO:0000313" key="3">
    <source>
        <dbReference type="Proteomes" id="UP000799753"/>
    </source>
</evidence>
<gene>
    <name evidence="2" type="ORF">P280DRAFT_370459</name>
</gene>
<evidence type="ECO:0000313" key="2">
    <source>
        <dbReference type="EMBL" id="KAF2646224.1"/>
    </source>
</evidence>
<feature type="compositionally biased region" description="Polar residues" evidence="1">
    <location>
        <begin position="191"/>
        <end position="204"/>
    </location>
</feature>
<feature type="non-terminal residue" evidence="2">
    <location>
        <position position="292"/>
    </location>
</feature>
<dbReference type="Proteomes" id="UP000799753">
    <property type="component" value="Unassembled WGS sequence"/>
</dbReference>
<dbReference type="AlphaFoldDB" id="A0A6A6SJ21"/>
<keyword evidence="3" id="KW-1185">Reference proteome</keyword>
<feature type="compositionally biased region" description="Polar residues" evidence="1">
    <location>
        <begin position="228"/>
        <end position="259"/>
    </location>
</feature>
<proteinExistence type="predicted"/>
<evidence type="ECO:0000256" key="1">
    <source>
        <dbReference type="SAM" id="MobiDB-lite"/>
    </source>
</evidence>